<evidence type="ECO:0000313" key="3">
    <source>
        <dbReference type="Proteomes" id="UP000075901"/>
    </source>
</evidence>
<dbReference type="VEuPathDB" id="VectorBase:AMAM010362"/>
<feature type="compositionally biased region" description="Polar residues" evidence="1">
    <location>
        <begin position="252"/>
        <end position="265"/>
    </location>
</feature>
<dbReference type="EnsemblMetazoa" id="AMAM010362-RA">
    <property type="protein sequence ID" value="AMAM010362-PA"/>
    <property type="gene ID" value="AMAM010362"/>
</dbReference>
<organism evidence="2 3">
    <name type="scientific">Anopheles maculatus</name>
    <dbReference type="NCBI Taxonomy" id="74869"/>
    <lineage>
        <taxon>Eukaryota</taxon>
        <taxon>Metazoa</taxon>
        <taxon>Ecdysozoa</taxon>
        <taxon>Arthropoda</taxon>
        <taxon>Hexapoda</taxon>
        <taxon>Insecta</taxon>
        <taxon>Pterygota</taxon>
        <taxon>Neoptera</taxon>
        <taxon>Endopterygota</taxon>
        <taxon>Diptera</taxon>
        <taxon>Nematocera</taxon>
        <taxon>Culicoidea</taxon>
        <taxon>Culicidae</taxon>
        <taxon>Anophelinae</taxon>
        <taxon>Anopheles</taxon>
        <taxon>Anopheles maculatus group</taxon>
    </lineage>
</organism>
<reference evidence="2" key="2">
    <citation type="submission" date="2020-05" db="UniProtKB">
        <authorList>
            <consortium name="EnsemblMetazoa"/>
        </authorList>
    </citation>
    <scope>IDENTIFICATION</scope>
    <source>
        <strain evidence="2">maculatus3</strain>
    </source>
</reference>
<keyword evidence="3" id="KW-1185">Reference proteome</keyword>
<accession>A0A182SNM5</accession>
<dbReference type="Proteomes" id="UP000075901">
    <property type="component" value="Unassembled WGS sequence"/>
</dbReference>
<feature type="region of interest" description="Disordered" evidence="1">
    <location>
        <begin position="1"/>
        <end position="25"/>
    </location>
</feature>
<evidence type="ECO:0000256" key="1">
    <source>
        <dbReference type="SAM" id="MobiDB-lite"/>
    </source>
</evidence>
<feature type="region of interest" description="Disordered" evidence="1">
    <location>
        <begin position="103"/>
        <end position="155"/>
    </location>
</feature>
<name>A0A182SNM5_9DIPT</name>
<reference evidence="3" key="1">
    <citation type="submission" date="2013-09" db="EMBL/GenBank/DDBJ databases">
        <title>The Genome Sequence of Anopheles maculatus species B.</title>
        <authorList>
            <consortium name="The Broad Institute Genomics Platform"/>
            <person name="Neafsey D.E."/>
            <person name="Besansky N."/>
            <person name="Howell P."/>
            <person name="Walton C."/>
            <person name="Young S.K."/>
            <person name="Zeng Q."/>
            <person name="Gargeya S."/>
            <person name="Fitzgerald M."/>
            <person name="Haas B."/>
            <person name="Abouelleil A."/>
            <person name="Allen A.W."/>
            <person name="Alvarado L."/>
            <person name="Arachchi H.M."/>
            <person name="Berlin A.M."/>
            <person name="Chapman S.B."/>
            <person name="Gainer-Dewar J."/>
            <person name="Goldberg J."/>
            <person name="Griggs A."/>
            <person name="Gujja S."/>
            <person name="Hansen M."/>
            <person name="Howarth C."/>
            <person name="Imamovic A."/>
            <person name="Ireland A."/>
            <person name="Larimer J."/>
            <person name="McCowan C."/>
            <person name="Murphy C."/>
            <person name="Pearson M."/>
            <person name="Poon T.W."/>
            <person name="Priest M."/>
            <person name="Roberts A."/>
            <person name="Saif S."/>
            <person name="Shea T."/>
            <person name="Sisk P."/>
            <person name="Sykes S."/>
            <person name="Wortman J."/>
            <person name="Nusbaum C."/>
            <person name="Birren B."/>
        </authorList>
    </citation>
    <scope>NUCLEOTIDE SEQUENCE [LARGE SCALE GENOMIC DNA]</scope>
    <source>
        <strain evidence="3">maculatus3</strain>
    </source>
</reference>
<sequence length="320" mass="34302">MARLLPSHHPNPKPAAVPSSSIHSRTEHVHCSGQFATRRARRCSAESVGLDTLALERFRASLEHRGFAVGRSPDAASNRAIDEPAIDASASTVVQRTINVPAAECNDQPHQHNTLNPERTSSGSSTGTLSTLSSWTSGSDSAQQEPLPSKPARELGRSISVPCTSFLDNLRTSLLPTSGDAFRQRYMMAEPGGAPNQSKPGDQPAAGQSEVIMRSVPGRSGLVSMPSVVEQVLYTKMGNVEGRPPTGKRSFSAMQEDSSKPSEGSPTAGKVPTVQGADEAADDHVPISSELVNTVEPPFQSRRTLKYYARRYRTSINFNS</sequence>
<feature type="compositionally biased region" description="Low complexity" evidence="1">
    <location>
        <begin position="120"/>
        <end position="141"/>
    </location>
</feature>
<dbReference type="AlphaFoldDB" id="A0A182SNM5"/>
<proteinExistence type="predicted"/>
<protein>
    <submittedName>
        <fullName evidence="2">Uncharacterized protein</fullName>
    </submittedName>
</protein>
<feature type="region of interest" description="Disordered" evidence="1">
    <location>
        <begin position="239"/>
        <end position="291"/>
    </location>
</feature>
<evidence type="ECO:0000313" key="2">
    <source>
        <dbReference type="EnsemblMetazoa" id="AMAM010362-PA"/>
    </source>
</evidence>